<dbReference type="Proteomes" id="UP000626109">
    <property type="component" value="Unassembled WGS sequence"/>
</dbReference>
<feature type="non-terminal residue" evidence="2">
    <location>
        <position position="1"/>
    </location>
</feature>
<sequence>MLTDWTKTCWIAAATAEATDFDVNWLFVSLQAWWSLSFMSPVLQYCCFSAARAAPGPSWTSATGSRAGVAQSCNSPVDCRASSGHQAADSAWSAFARPLAVGAAICLVRSVRSARRVFPGLSGRRSRRATSSGRLVSLLAVPSARGDSSSSVASQEYLEEYDALGAPLEGKCILVGWDPGPAKNKASAGGVQVPPFSPEESMEELENLCKSIDLE</sequence>
<dbReference type="EMBL" id="CAJNNW010035138">
    <property type="protein sequence ID" value="CAE8725870.1"/>
    <property type="molecule type" value="Genomic_DNA"/>
</dbReference>
<protein>
    <submittedName>
        <fullName evidence="2">Uncharacterized protein</fullName>
    </submittedName>
</protein>
<proteinExistence type="predicted"/>
<evidence type="ECO:0000256" key="1">
    <source>
        <dbReference type="SAM" id="MobiDB-lite"/>
    </source>
</evidence>
<reference evidence="2" key="1">
    <citation type="submission" date="2021-02" db="EMBL/GenBank/DDBJ databases">
        <authorList>
            <person name="Dougan E. K."/>
            <person name="Rhodes N."/>
            <person name="Thang M."/>
            <person name="Chan C."/>
        </authorList>
    </citation>
    <scope>NUCLEOTIDE SEQUENCE</scope>
</reference>
<feature type="region of interest" description="Disordered" evidence="1">
    <location>
        <begin position="183"/>
        <end position="204"/>
    </location>
</feature>
<evidence type="ECO:0000313" key="2">
    <source>
        <dbReference type="EMBL" id="CAE8725870.1"/>
    </source>
</evidence>
<evidence type="ECO:0000313" key="3">
    <source>
        <dbReference type="Proteomes" id="UP000626109"/>
    </source>
</evidence>
<dbReference type="AlphaFoldDB" id="A0A813L9I9"/>
<name>A0A813L9I9_POLGL</name>
<organism evidence="2 3">
    <name type="scientific">Polarella glacialis</name>
    <name type="common">Dinoflagellate</name>
    <dbReference type="NCBI Taxonomy" id="89957"/>
    <lineage>
        <taxon>Eukaryota</taxon>
        <taxon>Sar</taxon>
        <taxon>Alveolata</taxon>
        <taxon>Dinophyceae</taxon>
        <taxon>Suessiales</taxon>
        <taxon>Suessiaceae</taxon>
        <taxon>Polarella</taxon>
    </lineage>
</organism>
<comment type="caution">
    <text evidence="2">The sequence shown here is derived from an EMBL/GenBank/DDBJ whole genome shotgun (WGS) entry which is preliminary data.</text>
</comment>
<gene>
    <name evidence="2" type="ORF">PGLA2088_LOCUS44301</name>
</gene>
<accession>A0A813L9I9</accession>